<feature type="compositionally biased region" description="Basic residues" evidence="3">
    <location>
        <begin position="296"/>
        <end position="309"/>
    </location>
</feature>
<dbReference type="EMBL" id="KZ613942">
    <property type="protein sequence ID" value="PMD43441.1"/>
    <property type="molecule type" value="Genomic_DNA"/>
</dbReference>
<feature type="compositionally biased region" description="Polar residues" evidence="3">
    <location>
        <begin position="560"/>
        <end position="570"/>
    </location>
</feature>
<gene>
    <name evidence="5" type="ORF">L207DRAFT_542700</name>
</gene>
<dbReference type="PANTHER" id="PTHR42107">
    <property type="entry name" value="YALI0D24453P"/>
    <property type="match status" value="1"/>
</dbReference>
<feature type="compositionally biased region" description="Low complexity" evidence="3">
    <location>
        <begin position="1"/>
        <end position="13"/>
    </location>
</feature>
<feature type="domain" description="WHIM1" evidence="4">
    <location>
        <begin position="148"/>
        <end position="192"/>
    </location>
</feature>
<feature type="region of interest" description="Disordered" evidence="3">
    <location>
        <begin position="1"/>
        <end position="62"/>
    </location>
</feature>
<dbReference type="AlphaFoldDB" id="A0A2J6RY51"/>
<protein>
    <recommendedName>
        <fullName evidence="4">WHIM1 domain-containing protein</fullName>
    </recommendedName>
</protein>
<feature type="region of interest" description="Disordered" evidence="3">
    <location>
        <begin position="290"/>
        <end position="378"/>
    </location>
</feature>
<dbReference type="InterPro" id="IPR028942">
    <property type="entry name" value="WHIM1_dom"/>
</dbReference>
<dbReference type="PANTHER" id="PTHR42107:SF1">
    <property type="entry name" value="WHIM1 DOMAIN-CONTAINING PROTEIN"/>
    <property type="match status" value="1"/>
</dbReference>
<comment type="subcellular location">
    <subcellularLocation>
        <location evidence="1">Nucleus</location>
    </subcellularLocation>
</comment>
<feature type="region of interest" description="Disordered" evidence="3">
    <location>
        <begin position="557"/>
        <end position="616"/>
    </location>
</feature>
<name>A0A2J6RY51_HYAVF</name>
<organism evidence="5 6">
    <name type="scientific">Hyaloscypha variabilis (strain UAMH 11265 / GT02V1 / F)</name>
    <name type="common">Meliniomyces variabilis</name>
    <dbReference type="NCBI Taxonomy" id="1149755"/>
    <lineage>
        <taxon>Eukaryota</taxon>
        <taxon>Fungi</taxon>
        <taxon>Dikarya</taxon>
        <taxon>Ascomycota</taxon>
        <taxon>Pezizomycotina</taxon>
        <taxon>Leotiomycetes</taxon>
        <taxon>Helotiales</taxon>
        <taxon>Hyaloscyphaceae</taxon>
        <taxon>Hyaloscypha</taxon>
        <taxon>Hyaloscypha variabilis</taxon>
    </lineage>
</organism>
<evidence type="ECO:0000313" key="6">
    <source>
        <dbReference type="Proteomes" id="UP000235786"/>
    </source>
</evidence>
<dbReference type="Pfam" id="PF15612">
    <property type="entry name" value="WHIM1"/>
    <property type="match status" value="1"/>
</dbReference>
<feature type="compositionally biased region" description="Acidic residues" evidence="3">
    <location>
        <begin position="440"/>
        <end position="488"/>
    </location>
</feature>
<evidence type="ECO:0000256" key="3">
    <source>
        <dbReference type="SAM" id="MobiDB-lite"/>
    </source>
</evidence>
<evidence type="ECO:0000259" key="4">
    <source>
        <dbReference type="Pfam" id="PF15612"/>
    </source>
</evidence>
<dbReference type="STRING" id="1149755.A0A2J6RY51"/>
<proteinExistence type="predicted"/>
<feature type="compositionally biased region" description="Low complexity" evidence="3">
    <location>
        <begin position="341"/>
        <end position="357"/>
    </location>
</feature>
<dbReference type="GO" id="GO:0005634">
    <property type="term" value="C:nucleus"/>
    <property type="evidence" value="ECO:0007669"/>
    <property type="project" value="UniProtKB-SubCell"/>
</dbReference>
<feature type="compositionally biased region" description="Basic and acidic residues" evidence="3">
    <location>
        <begin position="42"/>
        <end position="57"/>
    </location>
</feature>
<keyword evidence="2" id="KW-0539">Nucleus</keyword>
<accession>A0A2J6RY51</accession>
<sequence>MSSDESSELSSVPSDDDSTLQLTKKDGILKFFSKAPPPSASKAKDASPPRPKREPSPPHEYVLADNPDIAFIVMFRSRFTEAFPKSLYNFGPQELERDIVDTVPGEGAEHLLCALLGLLLNRKQDVKAGHYNRALEEAVQSHKSQWAKDWESKNPLSGGATFTTMTPSQRLTLLRTLILWSLSSSDTVKGIIQASYKQSRHEDDLNQPLSVQPWGSDGDKRRYYLIEGLDDTHFRIYRESNHTAVKRTWWSVASDIDEIKALADKLSKEDGGQKARLLSQKIRAAIPRFESTEEKRKRREYRQVRKNQFKRPEPNYSMYEGRTRGKRMKYTYSDEEEDIYSDSTTTRRSTRNTGTHTPAENTGPTITQSGRQVKSRHGGAYGETVLSETHAHAVAAGGLDGTSEEPEGDGSSGRPRRAAAAAAATNGWAAKGGRHIEGYNDVDEMTSDDEGDASEQDYGDDEEDDQVPLESDVDDPDDLTDEDEDLDEVGEKKKLIVKLQVKTPTPEKITTAKLRLTPERDAPASSVLFPFTASNENASTSISTTATDGAIPIAIDTKENAQPANMTSTAKKPMSIPPRSPPHQPQEAPLSPLAFRGSPEKLPAFPPSVNVGVRGP</sequence>
<dbReference type="Proteomes" id="UP000235786">
    <property type="component" value="Unassembled WGS sequence"/>
</dbReference>
<keyword evidence="6" id="KW-1185">Reference proteome</keyword>
<feature type="compositionally biased region" description="Pro residues" evidence="3">
    <location>
        <begin position="575"/>
        <end position="584"/>
    </location>
</feature>
<dbReference type="OrthoDB" id="349045at2759"/>
<evidence type="ECO:0000256" key="1">
    <source>
        <dbReference type="ARBA" id="ARBA00004123"/>
    </source>
</evidence>
<evidence type="ECO:0000256" key="2">
    <source>
        <dbReference type="ARBA" id="ARBA00023242"/>
    </source>
</evidence>
<feature type="region of interest" description="Disordered" evidence="3">
    <location>
        <begin position="397"/>
        <end position="492"/>
    </location>
</feature>
<reference evidence="5 6" key="1">
    <citation type="submission" date="2016-04" db="EMBL/GenBank/DDBJ databases">
        <title>A degradative enzymes factory behind the ericoid mycorrhizal symbiosis.</title>
        <authorList>
            <consortium name="DOE Joint Genome Institute"/>
            <person name="Martino E."/>
            <person name="Morin E."/>
            <person name="Grelet G."/>
            <person name="Kuo A."/>
            <person name="Kohler A."/>
            <person name="Daghino S."/>
            <person name="Barry K."/>
            <person name="Choi C."/>
            <person name="Cichocki N."/>
            <person name="Clum A."/>
            <person name="Copeland A."/>
            <person name="Hainaut M."/>
            <person name="Haridas S."/>
            <person name="Labutti K."/>
            <person name="Lindquist E."/>
            <person name="Lipzen A."/>
            <person name="Khouja H.-R."/>
            <person name="Murat C."/>
            <person name="Ohm R."/>
            <person name="Olson A."/>
            <person name="Spatafora J."/>
            <person name="Veneault-Fourrey C."/>
            <person name="Henrissat B."/>
            <person name="Grigoriev I."/>
            <person name="Martin F."/>
            <person name="Perotto S."/>
        </authorList>
    </citation>
    <scope>NUCLEOTIDE SEQUENCE [LARGE SCALE GENOMIC DNA]</scope>
    <source>
        <strain evidence="5 6">F</strain>
    </source>
</reference>
<feature type="compositionally biased region" description="Polar residues" evidence="3">
    <location>
        <begin position="358"/>
        <end position="372"/>
    </location>
</feature>
<evidence type="ECO:0000313" key="5">
    <source>
        <dbReference type="EMBL" id="PMD43441.1"/>
    </source>
</evidence>